<reference evidence="3" key="1">
    <citation type="submission" date="2018-12" db="EMBL/GenBank/DDBJ databases">
        <title>Complete genome sequencing of Jeotgalibaca sp. H21T32.</title>
        <authorList>
            <person name="Bae J.-W."/>
            <person name="Lee S.-Y."/>
        </authorList>
    </citation>
    <scope>NUCLEOTIDE SEQUENCE [LARGE SCALE GENOMIC DNA]</scope>
    <source>
        <strain evidence="3">H21T32</strain>
    </source>
</reference>
<dbReference type="InterPro" id="IPR032690">
    <property type="entry name" value="CarS"/>
</dbReference>
<name>A0A3Q9BKK9_9LACT</name>
<proteinExistence type="predicted"/>
<feature type="transmembrane region" description="Helical" evidence="1">
    <location>
        <begin position="97"/>
        <end position="115"/>
    </location>
</feature>
<dbReference type="RefSeq" id="WP_126109891.1">
    <property type="nucleotide sequence ID" value="NZ_CP034465.1"/>
</dbReference>
<feature type="transmembrane region" description="Helical" evidence="1">
    <location>
        <begin position="169"/>
        <end position="188"/>
    </location>
</feature>
<keyword evidence="3" id="KW-1185">Reference proteome</keyword>
<keyword evidence="1" id="KW-1133">Transmembrane helix</keyword>
<protein>
    <submittedName>
        <fullName evidence="2">CDP-archaeol synthase</fullName>
    </submittedName>
</protein>
<evidence type="ECO:0000256" key="1">
    <source>
        <dbReference type="SAM" id="Phobius"/>
    </source>
</evidence>
<dbReference type="Proteomes" id="UP000273326">
    <property type="component" value="Chromosome"/>
</dbReference>
<sequence length="196" mass="22712">MKTTILSMYITLMPVILAGVANMKLLKSSWLEKWNQPIDGGKIWRDNNPLFGKNKTWRGALGMIICSIIATMVWGWLCGLFPSLKAFNQFYQSHPNTIWFNISIGFWLGLSYIIFELPNSFWKRRKDIEPGKASELNKPWKYMWLDQMDSLFGCTLVVAYYDSMSISKYFAYVFLGAATHLLINWLLVKAGWKKSI</sequence>
<dbReference type="KEGG" id="jeh:EJN90_07320"/>
<feature type="transmembrane region" description="Helical" evidence="1">
    <location>
        <begin position="59"/>
        <end position="77"/>
    </location>
</feature>
<evidence type="ECO:0000313" key="2">
    <source>
        <dbReference type="EMBL" id="AZP04457.1"/>
    </source>
</evidence>
<dbReference type="EMBL" id="CP034465">
    <property type="protein sequence ID" value="AZP04457.1"/>
    <property type="molecule type" value="Genomic_DNA"/>
</dbReference>
<dbReference type="OrthoDB" id="1429078at2"/>
<organism evidence="2 3">
    <name type="scientific">Jeotgalibaca ciconiae</name>
    <dbReference type="NCBI Taxonomy" id="2496265"/>
    <lineage>
        <taxon>Bacteria</taxon>
        <taxon>Bacillati</taxon>
        <taxon>Bacillota</taxon>
        <taxon>Bacilli</taxon>
        <taxon>Lactobacillales</taxon>
        <taxon>Carnobacteriaceae</taxon>
        <taxon>Jeotgalibaca</taxon>
    </lineage>
</organism>
<feature type="transmembrane region" description="Helical" evidence="1">
    <location>
        <begin position="6"/>
        <end position="26"/>
    </location>
</feature>
<evidence type="ECO:0000313" key="3">
    <source>
        <dbReference type="Proteomes" id="UP000273326"/>
    </source>
</evidence>
<gene>
    <name evidence="2" type="ORF">EJN90_07320</name>
</gene>
<accession>A0A3Q9BKK9</accession>
<dbReference type="PANTHER" id="PTHR39650:SF1">
    <property type="entry name" value="CDP-ARCHAEOL SYNTHASE"/>
    <property type="match status" value="1"/>
</dbReference>
<keyword evidence="1" id="KW-0472">Membrane</keyword>
<dbReference type="PANTHER" id="PTHR39650">
    <property type="entry name" value="CDP-ARCHAEOL SYNTHASE"/>
    <property type="match status" value="1"/>
</dbReference>
<dbReference type="Pfam" id="PF01864">
    <property type="entry name" value="CarS-like"/>
    <property type="match status" value="1"/>
</dbReference>
<keyword evidence="1" id="KW-0812">Transmembrane</keyword>
<dbReference type="AlphaFoldDB" id="A0A3Q9BKK9"/>